<sequence length="95" mass="11341">MPPKKQARREDHVVEFSPRDNTTHADRRMDSTIASSQVQQLRLQRLSQQPRQQWFEDKVHTKGFDLEKEYSTSDDEFVAEKEEDRVLFLYGDDEL</sequence>
<name>A0AAP0KI77_9MAGN</name>
<evidence type="ECO:0000313" key="3">
    <source>
        <dbReference type="Proteomes" id="UP001420932"/>
    </source>
</evidence>
<dbReference type="EMBL" id="JBBNAF010000004">
    <property type="protein sequence ID" value="KAK9151772.1"/>
    <property type="molecule type" value="Genomic_DNA"/>
</dbReference>
<organism evidence="2 3">
    <name type="scientific">Stephania yunnanensis</name>
    <dbReference type="NCBI Taxonomy" id="152371"/>
    <lineage>
        <taxon>Eukaryota</taxon>
        <taxon>Viridiplantae</taxon>
        <taxon>Streptophyta</taxon>
        <taxon>Embryophyta</taxon>
        <taxon>Tracheophyta</taxon>
        <taxon>Spermatophyta</taxon>
        <taxon>Magnoliopsida</taxon>
        <taxon>Ranunculales</taxon>
        <taxon>Menispermaceae</taxon>
        <taxon>Menispermoideae</taxon>
        <taxon>Cissampelideae</taxon>
        <taxon>Stephania</taxon>
    </lineage>
</organism>
<reference evidence="2 3" key="1">
    <citation type="submission" date="2024-01" db="EMBL/GenBank/DDBJ databases">
        <title>Genome assemblies of Stephania.</title>
        <authorList>
            <person name="Yang L."/>
        </authorList>
    </citation>
    <scope>NUCLEOTIDE SEQUENCE [LARGE SCALE GENOMIC DNA]</scope>
    <source>
        <strain evidence="2">YNDBR</strain>
        <tissue evidence="2">Leaf</tissue>
    </source>
</reference>
<evidence type="ECO:0000313" key="2">
    <source>
        <dbReference type="EMBL" id="KAK9151772.1"/>
    </source>
</evidence>
<accession>A0AAP0KI77</accession>
<evidence type="ECO:0000256" key="1">
    <source>
        <dbReference type="SAM" id="MobiDB-lite"/>
    </source>
</evidence>
<feature type="compositionally biased region" description="Basic and acidic residues" evidence="1">
    <location>
        <begin position="8"/>
        <end position="26"/>
    </location>
</feature>
<proteinExistence type="predicted"/>
<dbReference type="Proteomes" id="UP001420932">
    <property type="component" value="Unassembled WGS sequence"/>
</dbReference>
<protein>
    <submittedName>
        <fullName evidence="2">Uncharacterized protein</fullName>
    </submittedName>
</protein>
<keyword evidence="3" id="KW-1185">Reference proteome</keyword>
<dbReference type="AlphaFoldDB" id="A0AAP0KI77"/>
<comment type="caution">
    <text evidence="2">The sequence shown here is derived from an EMBL/GenBank/DDBJ whole genome shotgun (WGS) entry which is preliminary data.</text>
</comment>
<gene>
    <name evidence="2" type="ORF">Syun_010081</name>
</gene>
<feature type="region of interest" description="Disordered" evidence="1">
    <location>
        <begin position="1"/>
        <end position="26"/>
    </location>
</feature>